<dbReference type="Pfam" id="PF00067">
    <property type="entry name" value="p450"/>
    <property type="match status" value="1"/>
</dbReference>
<dbReference type="PANTHER" id="PTHR24305">
    <property type="entry name" value="CYTOCHROME P450"/>
    <property type="match status" value="1"/>
</dbReference>
<keyword evidence="2" id="KW-1185">Reference proteome</keyword>
<dbReference type="InterPro" id="IPR001128">
    <property type="entry name" value="Cyt_P450"/>
</dbReference>
<organism evidence="1 2">
    <name type="scientific">Dothidotthia symphoricarpi CBS 119687</name>
    <dbReference type="NCBI Taxonomy" id="1392245"/>
    <lineage>
        <taxon>Eukaryota</taxon>
        <taxon>Fungi</taxon>
        <taxon>Dikarya</taxon>
        <taxon>Ascomycota</taxon>
        <taxon>Pezizomycotina</taxon>
        <taxon>Dothideomycetes</taxon>
        <taxon>Pleosporomycetidae</taxon>
        <taxon>Pleosporales</taxon>
        <taxon>Dothidotthiaceae</taxon>
        <taxon>Dothidotthia</taxon>
    </lineage>
</organism>
<sequence length="108" mass="12117">MSVKRVDLLSQFMTIVHQRGESASYTPKKLRTEMVAGTFAGVDSTAATIRTIFYSLMNSPRSMKKVQAEIDAAFANGTLSHPVQYNKVIKFPYLQAVIKEVARMFPAW</sequence>
<dbReference type="EMBL" id="ML977511">
    <property type="protein sequence ID" value="KAF2127340.1"/>
    <property type="molecule type" value="Genomic_DNA"/>
</dbReference>
<evidence type="ECO:0000313" key="1">
    <source>
        <dbReference type="EMBL" id="KAF2127340.1"/>
    </source>
</evidence>
<gene>
    <name evidence="1" type="ORF">P153DRAFT_387884</name>
</gene>
<dbReference type="Proteomes" id="UP000799771">
    <property type="component" value="Unassembled WGS sequence"/>
</dbReference>
<dbReference type="GO" id="GO:0005506">
    <property type="term" value="F:iron ion binding"/>
    <property type="evidence" value="ECO:0007669"/>
    <property type="project" value="InterPro"/>
</dbReference>
<dbReference type="AlphaFoldDB" id="A0A6A6A681"/>
<accession>A0A6A6A681</accession>
<dbReference type="InterPro" id="IPR050121">
    <property type="entry name" value="Cytochrome_P450_monoxygenase"/>
</dbReference>
<dbReference type="GO" id="GO:0004497">
    <property type="term" value="F:monooxygenase activity"/>
    <property type="evidence" value="ECO:0007669"/>
    <property type="project" value="InterPro"/>
</dbReference>
<dbReference type="SUPFAM" id="SSF48264">
    <property type="entry name" value="Cytochrome P450"/>
    <property type="match status" value="1"/>
</dbReference>
<dbReference type="Gene3D" id="1.10.630.10">
    <property type="entry name" value="Cytochrome P450"/>
    <property type="match status" value="1"/>
</dbReference>
<proteinExistence type="predicted"/>
<dbReference type="GeneID" id="54411128"/>
<protein>
    <submittedName>
        <fullName evidence="1">Cytochrome P450</fullName>
    </submittedName>
</protein>
<dbReference type="OrthoDB" id="3934656at2759"/>
<dbReference type="GO" id="GO:0016705">
    <property type="term" value="F:oxidoreductase activity, acting on paired donors, with incorporation or reduction of molecular oxygen"/>
    <property type="evidence" value="ECO:0007669"/>
    <property type="project" value="InterPro"/>
</dbReference>
<dbReference type="PANTHER" id="PTHR24305:SF229">
    <property type="entry name" value="P450, PUTATIVE (EUROFUNG)-RELATED"/>
    <property type="match status" value="1"/>
</dbReference>
<dbReference type="GO" id="GO:0020037">
    <property type="term" value="F:heme binding"/>
    <property type="evidence" value="ECO:0007669"/>
    <property type="project" value="InterPro"/>
</dbReference>
<evidence type="ECO:0000313" key="2">
    <source>
        <dbReference type="Proteomes" id="UP000799771"/>
    </source>
</evidence>
<dbReference type="InterPro" id="IPR036396">
    <property type="entry name" value="Cyt_P450_sf"/>
</dbReference>
<name>A0A6A6A681_9PLEO</name>
<reference evidence="1" key="1">
    <citation type="journal article" date="2020" name="Stud. Mycol.">
        <title>101 Dothideomycetes genomes: a test case for predicting lifestyles and emergence of pathogens.</title>
        <authorList>
            <person name="Haridas S."/>
            <person name="Albert R."/>
            <person name="Binder M."/>
            <person name="Bloem J."/>
            <person name="Labutti K."/>
            <person name="Salamov A."/>
            <person name="Andreopoulos B."/>
            <person name="Baker S."/>
            <person name="Barry K."/>
            <person name="Bills G."/>
            <person name="Bluhm B."/>
            <person name="Cannon C."/>
            <person name="Castanera R."/>
            <person name="Culley D."/>
            <person name="Daum C."/>
            <person name="Ezra D."/>
            <person name="Gonzalez J."/>
            <person name="Henrissat B."/>
            <person name="Kuo A."/>
            <person name="Liang C."/>
            <person name="Lipzen A."/>
            <person name="Lutzoni F."/>
            <person name="Magnuson J."/>
            <person name="Mondo S."/>
            <person name="Nolan M."/>
            <person name="Ohm R."/>
            <person name="Pangilinan J."/>
            <person name="Park H.-J."/>
            <person name="Ramirez L."/>
            <person name="Alfaro M."/>
            <person name="Sun H."/>
            <person name="Tritt A."/>
            <person name="Yoshinaga Y."/>
            <person name="Zwiers L.-H."/>
            <person name="Turgeon B."/>
            <person name="Goodwin S."/>
            <person name="Spatafora J."/>
            <person name="Crous P."/>
            <person name="Grigoriev I."/>
        </authorList>
    </citation>
    <scope>NUCLEOTIDE SEQUENCE</scope>
    <source>
        <strain evidence="1">CBS 119687</strain>
    </source>
</reference>
<dbReference type="RefSeq" id="XP_033521729.1">
    <property type="nucleotide sequence ID" value="XM_033670696.1"/>
</dbReference>